<dbReference type="Gene3D" id="3.40.50.300">
    <property type="entry name" value="P-loop containing nucleotide triphosphate hydrolases"/>
    <property type="match status" value="1"/>
</dbReference>
<evidence type="ECO:0000313" key="4">
    <source>
        <dbReference type="Proteomes" id="UP000230423"/>
    </source>
</evidence>
<dbReference type="PANTHER" id="PTHR10676">
    <property type="entry name" value="DYNEIN HEAVY CHAIN FAMILY PROTEIN"/>
    <property type="match status" value="1"/>
</dbReference>
<gene>
    <name evidence="3" type="ORF">TELCIR_15017</name>
</gene>
<feature type="region of interest" description="Disordered" evidence="1">
    <location>
        <begin position="219"/>
        <end position="241"/>
    </location>
</feature>
<dbReference type="Proteomes" id="UP000230423">
    <property type="component" value="Unassembled WGS sequence"/>
</dbReference>
<evidence type="ECO:0000256" key="1">
    <source>
        <dbReference type="SAM" id="MobiDB-lite"/>
    </source>
</evidence>
<dbReference type="GO" id="GO:0005868">
    <property type="term" value="C:cytoplasmic dynein complex"/>
    <property type="evidence" value="ECO:0007669"/>
    <property type="project" value="TreeGrafter"/>
</dbReference>
<dbReference type="OrthoDB" id="5593012at2759"/>
<accession>A0A2G9TZH3</accession>
<dbReference type="AlphaFoldDB" id="A0A2G9TZH3"/>
<dbReference type="GO" id="GO:0008569">
    <property type="term" value="F:minus-end-directed microtubule motor activity"/>
    <property type="evidence" value="ECO:0007669"/>
    <property type="project" value="InterPro"/>
</dbReference>
<dbReference type="GO" id="GO:0060294">
    <property type="term" value="P:cilium movement involved in cell motility"/>
    <property type="evidence" value="ECO:0007669"/>
    <property type="project" value="TreeGrafter"/>
</dbReference>
<dbReference type="Pfam" id="PF03028">
    <property type="entry name" value="Dynein_heavy"/>
    <property type="match status" value="1"/>
</dbReference>
<dbReference type="GO" id="GO:0060271">
    <property type="term" value="P:cilium assembly"/>
    <property type="evidence" value="ECO:0007669"/>
    <property type="project" value="TreeGrafter"/>
</dbReference>
<keyword evidence="4" id="KW-1185">Reference proteome</keyword>
<dbReference type="EMBL" id="KZ350960">
    <property type="protein sequence ID" value="PIO63383.1"/>
    <property type="molecule type" value="Genomic_DNA"/>
</dbReference>
<dbReference type="GO" id="GO:0051959">
    <property type="term" value="F:dynein light intermediate chain binding"/>
    <property type="evidence" value="ECO:0007669"/>
    <property type="project" value="InterPro"/>
</dbReference>
<dbReference type="GO" id="GO:0045505">
    <property type="term" value="F:dynein intermediate chain binding"/>
    <property type="evidence" value="ECO:0007669"/>
    <property type="project" value="InterPro"/>
</dbReference>
<protein>
    <recommendedName>
        <fullName evidence="2">Dynein heavy chain region D6 P-loop domain-containing protein</fullName>
    </recommendedName>
</protein>
<dbReference type="GO" id="GO:0005930">
    <property type="term" value="C:axoneme"/>
    <property type="evidence" value="ECO:0007669"/>
    <property type="project" value="TreeGrafter"/>
</dbReference>
<evidence type="ECO:0000313" key="3">
    <source>
        <dbReference type="EMBL" id="PIO63383.1"/>
    </source>
</evidence>
<name>A0A2G9TZH3_TELCI</name>
<dbReference type="GO" id="GO:0035721">
    <property type="term" value="P:intraciliary retrograde transport"/>
    <property type="evidence" value="ECO:0007669"/>
    <property type="project" value="TreeGrafter"/>
</dbReference>
<evidence type="ECO:0000259" key="2">
    <source>
        <dbReference type="Pfam" id="PF03028"/>
    </source>
</evidence>
<dbReference type="InterPro" id="IPR004273">
    <property type="entry name" value="Dynein_heavy_D6_P-loop"/>
</dbReference>
<dbReference type="PANTHER" id="PTHR10676:SF352">
    <property type="entry name" value="CYTOPLASMIC DYNEIN 2 HEAVY CHAIN 1"/>
    <property type="match status" value="1"/>
</dbReference>
<dbReference type="InterPro" id="IPR026983">
    <property type="entry name" value="DHC"/>
</dbReference>
<organism evidence="3 4">
    <name type="scientific">Teladorsagia circumcincta</name>
    <name type="common">Brown stomach worm</name>
    <name type="synonym">Ostertagia circumcincta</name>
    <dbReference type="NCBI Taxonomy" id="45464"/>
    <lineage>
        <taxon>Eukaryota</taxon>
        <taxon>Metazoa</taxon>
        <taxon>Ecdysozoa</taxon>
        <taxon>Nematoda</taxon>
        <taxon>Chromadorea</taxon>
        <taxon>Rhabditida</taxon>
        <taxon>Rhabditina</taxon>
        <taxon>Rhabditomorpha</taxon>
        <taxon>Strongyloidea</taxon>
        <taxon>Trichostrongylidae</taxon>
        <taxon>Teladorsagia</taxon>
    </lineage>
</organism>
<reference evidence="3 4" key="1">
    <citation type="submission" date="2015-09" db="EMBL/GenBank/DDBJ databases">
        <title>Draft genome of the parasitic nematode Teladorsagia circumcincta isolate WARC Sus (inbred).</title>
        <authorList>
            <person name="Mitreva M."/>
        </authorList>
    </citation>
    <scope>NUCLEOTIDE SEQUENCE [LARGE SCALE GENOMIC DNA]</scope>
    <source>
        <strain evidence="3 4">S</strain>
    </source>
</reference>
<feature type="domain" description="Dynein heavy chain region D6 P-loop" evidence="2">
    <location>
        <begin position="120"/>
        <end position="214"/>
    </location>
</feature>
<dbReference type="GO" id="GO:0097729">
    <property type="term" value="C:9+2 motile cilium"/>
    <property type="evidence" value="ECO:0007669"/>
    <property type="project" value="TreeGrafter"/>
</dbReference>
<dbReference type="InterPro" id="IPR027417">
    <property type="entry name" value="P-loop_NTPase"/>
</dbReference>
<sequence>MRSLQLAVFYHISRALFKADRLMFALSFVHGTMPKMFQPKEWELFTGLIVDEPQSTVKEVTWIDNSRRPAVAKIQVLLIQAVRPDRLYSAMQNFVLKTLSIPSVNPPPFDLSDILRESSNQEPVLLILAGGADPSQELEKLAANTIGLHNYTSISMGQGQEQATIDAIRRASTDGQWLCLQNVHLMLSIIPVIQKVGVYNSLEVFKKYTVFLGASHCHTTREVPPMDDDRGGKQVSGDNVAAQFESYLRTTSR</sequence>
<proteinExistence type="predicted"/>